<keyword evidence="5" id="KW-0732">Signal</keyword>
<organism evidence="6 7">
    <name type="scientific">Cylindrotheca closterium</name>
    <dbReference type="NCBI Taxonomy" id="2856"/>
    <lineage>
        <taxon>Eukaryota</taxon>
        <taxon>Sar</taxon>
        <taxon>Stramenopiles</taxon>
        <taxon>Ochrophyta</taxon>
        <taxon>Bacillariophyta</taxon>
        <taxon>Bacillariophyceae</taxon>
        <taxon>Bacillariophycidae</taxon>
        <taxon>Bacillariales</taxon>
        <taxon>Bacillariaceae</taxon>
        <taxon>Cylindrotheca</taxon>
    </lineage>
</organism>
<gene>
    <name evidence="6" type="ORF">CYCCA115_LOCUS353</name>
</gene>
<protein>
    <recommendedName>
        <fullName evidence="2">4-hydroxyphenylpyruvate dioxygenase</fullName>
        <ecNumber evidence="2">1.13.11.27</ecNumber>
    </recommendedName>
</protein>
<comment type="caution">
    <text evidence="6">The sequence shown here is derived from an EMBL/GenBank/DDBJ whole genome shotgun (WGS) entry which is preliminary data.</text>
</comment>
<dbReference type="GO" id="GO:0006572">
    <property type="term" value="P:L-tyrosine catabolic process"/>
    <property type="evidence" value="ECO:0007669"/>
    <property type="project" value="UniProtKB-KW"/>
</dbReference>
<sequence length="695" mass="77124">MSLVVLLSILSLQVTAFVPTQTCCHTHKPLKFQLESTTNDVEISFSHLQLYTDHIGSVSEYKELEESLNSLSLYSSSKSLSEKRELWKSQNPSADPGEPFIPQNRDVVKQLLVGFGFRVTGCRLPEGKESTNTRSLLVTSRDPNGVQIVVTAADGDKDNSSDSYQHFDAENIHRFYEHQAHRQGIAVLGFDVNDASLVHQRYKEKHPNLIHAFNNYDDAQVLEVFAYYHHEGGSNDENRKADAGTLLRFIESKDSKDETTCKLPGLDRVDATFDESSQAAYCDHWVSNVISRTEFLSTLEDTLGFTPKVDFNAGVVAAGEAQIESTVTGNESLFRGADKAAVLRDQSQVYLPINNALSEVGHVHGFLEEIGQGIQHVASRVGNLVEFIQRCNDMREVTGEGFTFLNIPRSYYGIVDVAHLVECAGMSSTFAEATIALLENSGHVAPDGAVSLDVTEQSISEILDKELGEDDSYQVKKDEIIAAILESRYKNLYSLLGDGVSEETYLGIVRNKILCDVQGGDILYQIFTSNILQREPHEEAPFFEYIQRVCAETKSQDGLAIKPGCGGFGIRNFLTLFLSIEVSKAMLEVSDAKARGDQKAQDHAQQKVDCFTNQLNDSNPILTQISDAMTMEGYCKEQMAMGLAKGDKEASNSWKVKMEEAASEKAKGNKLLMECSARYQDLMRKLREEEVTMAS</sequence>
<dbReference type="InterPro" id="IPR005956">
    <property type="entry name" value="4OHPhenylPyrv_dOase"/>
</dbReference>
<evidence type="ECO:0000313" key="7">
    <source>
        <dbReference type="Proteomes" id="UP001295423"/>
    </source>
</evidence>
<accession>A0AAD2CAE3</accession>
<keyword evidence="3" id="KW-0828">Tyrosine catabolism</keyword>
<keyword evidence="7" id="KW-1185">Reference proteome</keyword>
<dbReference type="Gene3D" id="3.10.180.10">
    <property type="entry name" value="2,3-Dihydroxybiphenyl 1,2-Dioxygenase, domain 1"/>
    <property type="match status" value="2"/>
</dbReference>
<name>A0AAD2CAE3_9STRA</name>
<feature type="chain" id="PRO_5042155468" description="4-hydroxyphenylpyruvate dioxygenase" evidence="5">
    <location>
        <begin position="17"/>
        <end position="695"/>
    </location>
</feature>
<dbReference type="SUPFAM" id="SSF54593">
    <property type="entry name" value="Glyoxalase/Bleomycin resistance protein/Dihydroxybiphenyl dioxygenase"/>
    <property type="match status" value="2"/>
</dbReference>
<evidence type="ECO:0000256" key="3">
    <source>
        <dbReference type="ARBA" id="ARBA00022878"/>
    </source>
</evidence>
<dbReference type="GO" id="GO:0003868">
    <property type="term" value="F:4-hydroxyphenylpyruvate dioxygenase activity"/>
    <property type="evidence" value="ECO:0007669"/>
    <property type="project" value="UniProtKB-EC"/>
</dbReference>
<comment type="pathway">
    <text evidence="1">Amino-acid degradation; L-phenylalanine degradation; acetoacetate and fumarate from L-phenylalanine: step 3/6.</text>
</comment>
<dbReference type="EMBL" id="CAKOGP040000001">
    <property type="protein sequence ID" value="CAJ1902481.1"/>
    <property type="molecule type" value="Genomic_DNA"/>
</dbReference>
<keyword evidence="4" id="KW-0585">Phenylalanine catabolism</keyword>
<dbReference type="EC" id="1.13.11.27" evidence="2"/>
<dbReference type="PANTHER" id="PTHR11959:SF1">
    <property type="entry name" value="4-HYDROXYPHENYLPYRUVATE DIOXYGENASE"/>
    <property type="match status" value="1"/>
</dbReference>
<dbReference type="AlphaFoldDB" id="A0AAD2CAE3"/>
<evidence type="ECO:0000256" key="5">
    <source>
        <dbReference type="SAM" id="SignalP"/>
    </source>
</evidence>
<evidence type="ECO:0000256" key="2">
    <source>
        <dbReference type="ARBA" id="ARBA00013222"/>
    </source>
</evidence>
<reference evidence="6" key="1">
    <citation type="submission" date="2023-08" db="EMBL/GenBank/DDBJ databases">
        <authorList>
            <person name="Audoor S."/>
            <person name="Bilcke G."/>
        </authorList>
    </citation>
    <scope>NUCLEOTIDE SEQUENCE</scope>
</reference>
<dbReference type="Proteomes" id="UP001295423">
    <property type="component" value="Unassembled WGS sequence"/>
</dbReference>
<dbReference type="PANTHER" id="PTHR11959">
    <property type="entry name" value="4-HYDROXYPHENYLPYRUVATE DIOXYGENASE"/>
    <property type="match status" value="1"/>
</dbReference>
<evidence type="ECO:0000256" key="1">
    <source>
        <dbReference type="ARBA" id="ARBA00005162"/>
    </source>
</evidence>
<proteinExistence type="predicted"/>
<feature type="signal peptide" evidence="5">
    <location>
        <begin position="1"/>
        <end position="16"/>
    </location>
</feature>
<evidence type="ECO:0000256" key="4">
    <source>
        <dbReference type="ARBA" id="ARBA00023232"/>
    </source>
</evidence>
<evidence type="ECO:0000313" key="6">
    <source>
        <dbReference type="EMBL" id="CAJ1902481.1"/>
    </source>
</evidence>
<dbReference type="InterPro" id="IPR029068">
    <property type="entry name" value="Glyas_Bleomycin-R_OHBP_Dase"/>
</dbReference>
<dbReference type="GO" id="GO:0006559">
    <property type="term" value="P:L-phenylalanine catabolic process"/>
    <property type="evidence" value="ECO:0007669"/>
    <property type="project" value="UniProtKB-KW"/>
</dbReference>